<evidence type="ECO:0000259" key="2">
    <source>
        <dbReference type="Pfam" id="PF08609"/>
    </source>
</evidence>
<protein>
    <submittedName>
        <fullName evidence="4">Hsp70 nucleotide exchange factor FES1</fullName>
    </submittedName>
    <submittedName>
        <fullName evidence="6">Hsp70-binding protein 1</fullName>
    </submittedName>
</protein>
<gene>
    <name evidence="6" type="primary">LOC106117614</name>
    <name evidence="4" type="ORF">RR46_10347</name>
</gene>
<dbReference type="GO" id="GO:0005783">
    <property type="term" value="C:endoplasmic reticulum"/>
    <property type="evidence" value="ECO:0007669"/>
    <property type="project" value="TreeGrafter"/>
</dbReference>
<proteinExistence type="evidence at transcript level"/>
<dbReference type="GO" id="GO:0000774">
    <property type="term" value="F:adenyl-nucleotide exchange factor activity"/>
    <property type="evidence" value="ECO:0007669"/>
    <property type="project" value="TreeGrafter"/>
</dbReference>
<dbReference type="OrthoDB" id="10250458at2759"/>
<dbReference type="Proteomes" id="UP000694872">
    <property type="component" value="Unplaced"/>
</dbReference>
<dbReference type="RefSeq" id="XP_013167445.1">
    <property type="nucleotide sequence ID" value="XM_013311991.1"/>
</dbReference>
<dbReference type="Gene3D" id="1.25.10.10">
    <property type="entry name" value="Leucine-rich Repeat Variant"/>
    <property type="match status" value="1"/>
</dbReference>
<dbReference type="SUPFAM" id="SSF48371">
    <property type="entry name" value="ARM repeat"/>
    <property type="match status" value="1"/>
</dbReference>
<dbReference type="Pfam" id="PF08609">
    <property type="entry name" value="Fes1"/>
    <property type="match status" value="1"/>
</dbReference>
<feature type="domain" description="Nucleotide exchange factor Fes1" evidence="2">
    <location>
        <begin position="37"/>
        <end position="130"/>
    </location>
</feature>
<dbReference type="InterPro" id="IPR050693">
    <property type="entry name" value="Hsp70_NEF-Inhibitors"/>
</dbReference>
<reference evidence="3" key="1">
    <citation type="journal article" date="2012" name="BMC Biol.">
        <title>Comprehensive microarray-based analysis for stage-specific larval camouflage pattern-associated genes in the swallowtail butterfly, Papilio xuthus.</title>
        <authorList>
            <person name="Futahashi R."/>
            <person name="Shirataki H."/>
            <person name="Narita T."/>
            <person name="Mita K."/>
            <person name="Fujiwara H."/>
        </authorList>
    </citation>
    <scope>NUCLEOTIDE SEQUENCE</scope>
    <source>
        <tissue evidence="3">Epidermis</tissue>
    </source>
</reference>
<dbReference type="EMBL" id="AK401783">
    <property type="protein sequence ID" value="BAM18405.1"/>
    <property type="molecule type" value="mRNA"/>
</dbReference>
<keyword evidence="5" id="KW-1185">Reference proteome</keyword>
<dbReference type="GeneID" id="106117614"/>
<dbReference type="Proteomes" id="UP000053268">
    <property type="component" value="Unassembled WGS sequence"/>
</dbReference>
<dbReference type="PANTHER" id="PTHR19316">
    <property type="entry name" value="PROTEIN FOLDING REGULATOR"/>
    <property type="match status" value="1"/>
</dbReference>
<dbReference type="AlphaFoldDB" id="I4DKG5"/>
<dbReference type="InterPro" id="IPR011989">
    <property type="entry name" value="ARM-like"/>
</dbReference>
<dbReference type="InterPro" id="IPR016024">
    <property type="entry name" value="ARM-type_fold"/>
</dbReference>
<evidence type="ECO:0000256" key="1">
    <source>
        <dbReference type="ARBA" id="ARBA00022737"/>
    </source>
</evidence>
<evidence type="ECO:0000313" key="3">
    <source>
        <dbReference type="EMBL" id="BAM18405.1"/>
    </source>
</evidence>
<evidence type="ECO:0000313" key="5">
    <source>
        <dbReference type="Proteomes" id="UP000053268"/>
    </source>
</evidence>
<dbReference type="KEGG" id="pxu:106117614"/>
<dbReference type="STRING" id="66420.I4DKG5"/>
<name>I4DKG5_PAPXU</name>
<dbReference type="EMBL" id="KQ459582">
    <property type="protein sequence ID" value="KPI99029.1"/>
    <property type="molecule type" value="Genomic_DNA"/>
</dbReference>
<reference evidence="4 5" key="2">
    <citation type="journal article" date="2015" name="Nat. Commun.">
        <title>Outbred genome sequencing and CRISPR/Cas9 gene editing in butterflies.</title>
        <authorList>
            <person name="Li X."/>
            <person name="Fan D."/>
            <person name="Zhang W."/>
            <person name="Liu G."/>
            <person name="Zhang L."/>
            <person name="Zhao L."/>
            <person name="Fang X."/>
            <person name="Chen L."/>
            <person name="Dong Y."/>
            <person name="Chen Y."/>
            <person name="Ding Y."/>
            <person name="Zhao R."/>
            <person name="Feng M."/>
            <person name="Zhu Y."/>
            <person name="Feng Y."/>
            <person name="Jiang X."/>
            <person name="Zhu D."/>
            <person name="Xiang H."/>
            <person name="Feng X."/>
            <person name="Li S."/>
            <person name="Wang J."/>
            <person name="Zhang G."/>
            <person name="Kronforst M.R."/>
            <person name="Wang W."/>
        </authorList>
    </citation>
    <scope>NUCLEOTIDE SEQUENCE [LARGE SCALE GENOMIC DNA]</scope>
    <source>
        <strain evidence="4">Ya'a_city_454_Px</strain>
        <tissue evidence="4">Whole body</tissue>
    </source>
</reference>
<dbReference type="PANTHER" id="PTHR19316:SF18">
    <property type="entry name" value="HSP70-BINDING PROTEIN 1"/>
    <property type="match status" value="1"/>
</dbReference>
<organism evidence="3">
    <name type="scientific">Papilio xuthus</name>
    <name type="common">Asian swallowtail butterfly</name>
    <dbReference type="NCBI Taxonomy" id="66420"/>
    <lineage>
        <taxon>Eukaryota</taxon>
        <taxon>Metazoa</taxon>
        <taxon>Ecdysozoa</taxon>
        <taxon>Arthropoda</taxon>
        <taxon>Hexapoda</taxon>
        <taxon>Insecta</taxon>
        <taxon>Pterygota</taxon>
        <taxon>Neoptera</taxon>
        <taxon>Endopterygota</taxon>
        <taxon>Lepidoptera</taxon>
        <taxon>Glossata</taxon>
        <taxon>Ditrysia</taxon>
        <taxon>Papilionoidea</taxon>
        <taxon>Papilionidae</taxon>
        <taxon>Papilioninae</taxon>
        <taxon>Papilio</taxon>
    </lineage>
</organism>
<reference evidence="6" key="3">
    <citation type="submission" date="2025-04" db="UniProtKB">
        <authorList>
            <consortium name="RefSeq"/>
        </authorList>
    </citation>
    <scope>IDENTIFICATION</scope>
</reference>
<dbReference type="RefSeq" id="NP_001299727.1">
    <property type="nucleotide sequence ID" value="NM_001312798.1"/>
</dbReference>
<sequence>MEANNSGNEVAGALTYPDRDDENVETVPIQPRQPINLQGLLRFAMEATKREDAPGTSGFRRMDEERRAFLEEALNSMSVDVPKLLKDAVKILSDPEKINSIQMDQDPPDDVAAAFFNIQEFICDIDVANDFHKIGGFSIFPVCLSSQNATVRIEAVSILAEMCQNNPYGQARALDANLMQVVVQLANTEEGNFLVTCLYAISCMCRGYGPACDELFANGGGPLLSELVRNSNIRVRTKAAFLVSFLAINHRSAKEIFLENNVIGNIAESLNRGIDCSTSCTLHALHALLQGPKLPPQVNDPTIKLKNVLVKLQNTKEIEYAEYSDERKVLKNIMKILKDVPTIEDADDEEADR</sequence>
<dbReference type="InterPro" id="IPR013918">
    <property type="entry name" value="Nucleotide_exch_fac_Fes1"/>
</dbReference>
<accession>I4DKG5</accession>
<evidence type="ECO:0000313" key="4">
    <source>
        <dbReference type="EMBL" id="KPI99029.1"/>
    </source>
</evidence>
<keyword evidence="1" id="KW-0677">Repeat</keyword>
<evidence type="ECO:0000313" key="6">
    <source>
        <dbReference type="RefSeq" id="XP_013167445.1"/>
    </source>
</evidence>